<evidence type="ECO:0008006" key="5">
    <source>
        <dbReference type="Google" id="ProtNLM"/>
    </source>
</evidence>
<reference evidence="3" key="2">
    <citation type="submission" date="2020-11" db="EMBL/GenBank/DDBJ databases">
        <authorList>
            <consortium name="DOE Joint Genome Institute"/>
            <person name="Kuo A."/>
            <person name="Miyauchi S."/>
            <person name="Kiss E."/>
            <person name="Drula E."/>
            <person name="Kohler A."/>
            <person name="Sanchez-Garcia M."/>
            <person name="Andreopoulos B."/>
            <person name="Barry K.W."/>
            <person name="Bonito G."/>
            <person name="Buee M."/>
            <person name="Carver A."/>
            <person name="Chen C."/>
            <person name="Cichocki N."/>
            <person name="Clum A."/>
            <person name="Culley D."/>
            <person name="Crous P.W."/>
            <person name="Fauchery L."/>
            <person name="Girlanda M."/>
            <person name="Hayes R."/>
            <person name="Keri Z."/>
            <person name="Labutti K."/>
            <person name="Lipzen A."/>
            <person name="Lombard V."/>
            <person name="Magnuson J."/>
            <person name="Maillard F."/>
            <person name="Morin E."/>
            <person name="Murat C."/>
            <person name="Nolan M."/>
            <person name="Ohm R."/>
            <person name="Pangilinan J."/>
            <person name="Pereira M."/>
            <person name="Perotto S."/>
            <person name="Peter M."/>
            <person name="Riley R."/>
            <person name="Sitrit Y."/>
            <person name="Stielow B."/>
            <person name="Szollosi G."/>
            <person name="Zifcakova L."/>
            <person name="Stursova M."/>
            <person name="Spatafora J.W."/>
            <person name="Tedersoo L."/>
            <person name="Vaario L.-M."/>
            <person name="Yamada A."/>
            <person name="Yan M."/>
            <person name="Wang P."/>
            <person name="Xu J."/>
            <person name="Bruns T."/>
            <person name="Baldrian P."/>
            <person name="Vilgalys R."/>
            <person name="Henrissat B."/>
            <person name="Grigoriev I.V."/>
            <person name="Hibbett D."/>
            <person name="Nagy L.G."/>
            <person name="Martin F.M."/>
        </authorList>
    </citation>
    <scope>NUCLEOTIDE SEQUENCE</scope>
    <source>
        <strain evidence="3">UH-Tt-Lm1</strain>
    </source>
</reference>
<dbReference type="Proteomes" id="UP000736335">
    <property type="component" value="Unassembled WGS sequence"/>
</dbReference>
<evidence type="ECO:0000259" key="2">
    <source>
        <dbReference type="Pfam" id="PF13519"/>
    </source>
</evidence>
<dbReference type="Pfam" id="PF13519">
    <property type="entry name" value="VWA_2"/>
    <property type="match status" value="1"/>
</dbReference>
<dbReference type="GO" id="GO:0003924">
    <property type="term" value="F:GTPase activity"/>
    <property type="evidence" value="ECO:0007669"/>
    <property type="project" value="InterPro"/>
</dbReference>
<protein>
    <recommendedName>
        <fullName evidence="5">VWFA domain-containing protein</fullName>
    </recommendedName>
</protein>
<proteinExistence type="predicted"/>
<evidence type="ECO:0000259" key="1">
    <source>
        <dbReference type="Pfam" id="PF02263"/>
    </source>
</evidence>
<sequence length="2146" mass="239066">MTNKALPCDPNDLMYSVKGMYRILDLISETGSGGLVEKVIIDQESLKRFINKISPGAYVSSTKIDFRALDGANTEPIGVYGSKEKIVDLLLEVGAIESHLSSHSVNALLASKTNSLMPHLRSGIYFVQPPSPLNNNPRVFVIYWPEETTWDDDVVTSVKRNRVTFMRYLTKIVDQLYCLISSDHMSSIIWAGDVQEELGIGDDEDDEVDRLFTFEVTKTSEQEENVFPRPGITLEQVDLSMLFPEASVIEGHPAMLIPVFLSGERRQAVYTSTSIPPVKKVEKVDAEVNQVQLRNYLSKYLINLSGDLDDAAIFLLIDNGLKKRFSTACDAWRLRKFESKEATQKSIVEKKKRVDEELRNTRHLLEDTLAWELTKKILDAYPYLASDSTSLHLLTFFPELHKELDATFKDITGKGTTPSLQHPKEQVIIAENLLNKMPDRTEDSLKALVDLIKDVGNSKELKARIKDLEPSPTGGFAAFLSLIPSIFGSKGQASEIIDEAVALSRNTKDWEFFGALQDKVSKEPLLEQLAHDFVAEASKYFQDSIKRHLHKLYSRSYDIKRQVMYRQVEAEEKDQDQKRSASIRSELFDGIKIAQAQVDQGYVTCSTQIHLKLLNMCLRSSEFKLSAEVTTHSNALLEYKVHNLSLSSDSRQDLQLDPKSIPSVHVEPRHSYHFRLPEHHTILHLQLLENDKVLLIVDDQSDSILVYLDSQQSISNAVFRSPRKTLHRSKIGKACSFSFDEAKRALAVCETTKLQLHTFVFDEQYNQLQSWASGVDLVSWYPFGVSIIAMCFVQGSEELLFVGTDLVAKIYSLLTQQFRPASVKLDQPPTSVHSTPDGACLLLSFAVGPKVVLKAYHWATFGSSDGISIDCPDNFTEPFLVTAMVNRASVHVLSLNSTAKACTSLALDITKKITDFTFQEHGEAGASQRKSVNTLHNCLIDCHEDVWTRFPVLAAVPHQAILSSYGCCPPKLVFVADGEEHHQHVNPHFSEMKQRFYQKTHKPLSDNLKNMEVTAQNFDQFMHSLGQGVSVFCTGEWIVNIICLIPIHIAVTRDNIFLPLKDGVTSAEHEHALLGAEVSQIVDAISLGWYESIFQSYMAQKPVKVVSSMGEQSVGKSFALNHLVDTSFAGSAMRTTEGVWLSVTPTKDYLVVALDFEGVHSIERSAQEDTLLVLFNTAISNMVLFRNNFALSRDIAGLFQSFQSSSTVLDPAANPTLFQSRLMIIIKDVVDGDKKDIVREFSLKFQKIVQDEQDANFITKLHRGKLDIIPWPVIGSKQFYMLFTTIQKRLDQQEVTHKTAGEFLQTLKTLMAKLKANDWGALSQNLVAHRALQLLDMLPKAISLGMSDTDDPLKNLDTNELIGAPDTEMKFYLSSQNGSNAAAREAILYALCKSWSEFPSRLNIPENDWISGLSGYLEMITQMRATHVQEWIHQNLERFKASHASLETLKRACDTAIIELKENAHLCRAQCSSCNLLCLQSRAHDTPHDCQTSHHCPHSCGFSDKHNPGEEKKCGFSAGHPGQHICAVNIHLCGEPCKLKDKKGCLGGCTKLPSHAEDEHMCSARVHTCGEPCGLRNVPLPNYLGQYNCSGACAIPSDEAHNKHTCDMRMCPITCQLCKRLCSNADHLHGLNKDQLHLCELKHPCPGLCKALGTCEIETTPYSIESTFTGRHESFKYTKYSQVAKRLPCVIPIPEARLDHPGDHCHSSDPDAFHFCEARCENCGYYCILPRGHPQKEHETSHGSMSRVKWSVEGPEDTALEVSGHKFATNDDGAPMMCNLYCTDLGRHAHVDYCRSADAASCGGSEIQHISARIQPNPDKAKDWITHGLHWKRMDPYPKDDQAKFAKCDHMCGGPEHQATATNPAQPSYCTLPMFHPPASADQAAGLGYVSNDGHVFTCRNPVVLRQAFHVAVEVLTYSAHRSSSMAGMDLRPLPNTPMTPKIRQHNNNRLGAVYSSLHGFWASRHSALSAVGQNAAVARRDAYSVILFDHSSARCISNDLARSPNELLDAVVSWQAGGGTDYTIALAEAQSVMVQHWSNEKSPVIVFLSDGECDVSDATVRSVCRAAIDRGKPLSLHTVSFGPRNETLRRMAQIAQEVEATAPRDPLLPPHVESSYAAALDSVRLAETFLGLANSLRKTRGSLIR</sequence>
<accession>A0A9P6LBX1</accession>
<comment type="caution">
    <text evidence="3">The sequence shown here is derived from an EMBL/GenBank/DDBJ whole genome shotgun (WGS) entry which is preliminary data.</text>
</comment>
<dbReference type="OrthoDB" id="2343366at2759"/>
<dbReference type="Gene3D" id="3.40.50.300">
    <property type="entry name" value="P-loop containing nucleotide triphosphate hydrolases"/>
    <property type="match status" value="1"/>
</dbReference>
<name>A0A9P6LBX1_9AGAM</name>
<keyword evidence="4" id="KW-1185">Reference proteome</keyword>
<dbReference type="GO" id="GO:0005525">
    <property type="term" value="F:GTP binding"/>
    <property type="evidence" value="ECO:0007669"/>
    <property type="project" value="InterPro"/>
</dbReference>
<organism evidence="3 4">
    <name type="scientific">Thelephora terrestris</name>
    <dbReference type="NCBI Taxonomy" id="56493"/>
    <lineage>
        <taxon>Eukaryota</taxon>
        <taxon>Fungi</taxon>
        <taxon>Dikarya</taxon>
        <taxon>Basidiomycota</taxon>
        <taxon>Agaricomycotina</taxon>
        <taxon>Agaricomycetes</taxon>
        <taxon>Thelephorales</taxon>
        <taxon>Thelephoraceae</taxon>
        <taxon>Thelephora</taxon>
    </lineage>
</organism>
<reference evidence="3" key="1">
    <citation type="journal article" date="2020" name="Nat. Commun.">
        <title>Large-scale genome sequencing of mycorrhizal fungi provides insights into the early evolution of symbiotic traits.</title>
        <authorList>
            <person name="Miyauchi S."/>
            <person name="Kiss E."/>
            <person name="Kuo A."/>
            <person name="Drula E."/>
            <person name="Kohler A."/>
            <person name="Sanchez-Garcia M."/>
            <person name="Morin E."/>
            <person name="Andreopoulos B."/>
            <person name="Barry K.W."/>
            <person name="Bonito G."/>
            <person name="Buee M."/>
            <person name="Carver A."/>
            <person name="Chen C."/>
            <person name="Cichocki N."/>
            <person name="Clum A."/>
            <person name="Culley D."/>
            <person name="Crous P.W."/>
            <person name="Fauchery L."/>
            <person name="Girlanda M."/>
            <person name="Hayes R.D."/>
            <person name="Keri Z."/>
            <person name="LaButti K."/>
            <person name="Lipzen A."/>
            <person name="Lombard V."/>
            <person name="Magnuson J."/>
            <person name="Maillard F."/>
            <person name="Murat C."/>
            <person name="Nolan M."/>
            <person name="Ohm R.A."/>
            <person name="Pangilinan J."/>
            <person name="Pereira M.F."/>
            <person name="Perotto S."/>
            <person name="Peter M."/>
            <person name="Pfister S."/>
            <person name="Riley R."/>
            <person name="Sitrit Y."/>
            <person name="Stielow J.B."/>
            <person name="Szollosi G."/>
            <person name="Zifcakova L."/>
            <person name="Stursova M."/>
            <person name="Spatafora J.W."/>
            <person name="Tedersoo L."/>
            <person name="Vaario L.M."/>
            <person name="Yamada A."/>
            <person name="Yan M."/>
            <person name="Wang P."/>
            <person name="Xu J."/>
            <person name="Bruns T."/>
            <person name="Baldrian P."/>
            <person name="Vilgalys R."/>
            <person name="Dunand C."/>
            <person name="Henrissat B."/>
            <person name="Grigoriev I.V."/>
            <person name="Hibbett D."/>
            <person name="Nagy L.G."/>
            <person name="Martin F.M."/>
        </authorList>
    </citation>
    <scope>NUCLEOTIDE SEQUENCE</scope>
    <source>
        <strain evidence="3">UH-Tt-Lm1</strain>
    </source>
</reference>
<dbReference type="SUPFAM" id="SSF52540">
    <property type="entry name" value="P-loop containing nucleoside triphosphate hydrolases"/>
    <property type="match status" value="1"/>
</dbReference>
<dbReference type="InterPro" id="IPR027417">
    <property type="entry name" value="P-loop_NTPase"/>
</dbReference>
<feature type="domain" description="VWFA" evidence="2">
    <location>
        <begin position="1967"/>
        <end position="2053"/>
    </location>
</feature>
<dbReference type="PANTHER" id="PTHR22796">
    <property type="entry name" value="URG4-RELATED"/>
    <property type="match status" value="1"/>
</dbReference>
<gene>
    <name evidence="3" type="ORF">BJ322DRAFT_997070</name>
</gene>
<evidence type="ECO:0000313" key="3">
    <source>
        <dbReference type="EMBL" id="KAF9792209.1"/>
    </source>
</evidence>
<dbReference type="Gene3D" id="3.40.50.410">
    <property type="entry name" value="von Willebrand factor, type A domain"/>
    <property type="match status" value="1"/>
</dbReference>
<dbReference type="InterPro" id="IPR036465">
    <property type="entry name" value="vWFA_dom_sf"/>
</dbReference>
<evidence type="ECO:0000313" key="4">
    <source>
        <dbReference type="Proteomes" id="UP000736335"/>
    </source>
</evidence>
<dbReference type="SUPFAM" id="SSF53300">
    <property type="entry name" value="vWA-like"/>
    <property type="match status" value="1"/>
</dbReference>
<dbReference type="Pfam" id="PF02263">
    <property type="entry name" value="GBP"/>
    <property type="match status" value="1"/>
</dbReference>
<dbReference type="InterPro" id="IPR015894">
    <property type="entry name" value="Guanylate-bd_N"/>
</dbReference>
<dbReference type="PANTHER" id="PTHR22796:SF1">
    <property type="entry name" value="VWFA DOMAIN-CONTAINING PROTEIN"/>
    <property type="match status" value="1"/>
</dbReference>
<feature type="domain" description="Guanylate-binding protein N-terminal" evidence="1">
    <location>
        <begin position="1098"/>
        <end position="1174"/>
    </location>
</feature>
<dbReference type="EMBL" id="WIUZ02000001">
    <property type="protein sequence ID" value="KAF9792209.1"/>
    <property type="molecule type" value="Genomic_DNA"/>
</dbReference>
<dbReference type="InterPro" id="IPR002035">
    <property type="entry name" value="VWF_A"/>
</dbReference>